<comment type="caution">
    <text evidence="1">The sequence shown here is derived from an EMBL/GenBank/DDBJ whole genome shotgun (WGS) entry which is preliminary data.</text>
</comment>
<dbReference type="Proteomes" id="UP000314294">
    <property type="component" value="Unassembled WGS sequence"/>
</dbReference>
<organism evidence="1 2">
    <name type="scientific">Liparis tanakae</name>
    <name type="common">Tanaka's snailfish</name>
    <dbReference type="NCBI Taxonomy" id="230148"/>
    <lineage>
        <taxon>Eukaryota</taxon>
        <taxon>Metazoa</taxon>
        <taxon>Chordata</taxon>
        <taxon>Craniata</taxon>
        <taxon>Vertebrata</taxon>
        <taxon>Euteleostomi</taxon>
        <taxon>Actinopterygii</taxon>
        <taxon>Neopterygii</taxon>
        <taxon>Teleostei</taxon>
        <taxon>Neoteleostei</taxon>
        <taxon>Acanthomorphata</taxon>
        <taxon>Eupercaria</taxon>
        <taxon>Perciformes</taxon>
        <taxon>Cottioidei</taxon>
        <taxon>Cottales</taxon>
        <taxon>Liparidae</taxon>
        <taxon>Liparis</taxon>
    </lineage>
</organism>
<evidence type="ECO:0000313" key="1">
    <source>
        <dbReference type="EMBL" id="TNN57942.1"/>
    </source>
</evidence>
<dbReference type="AlphaFoldDB" id="A0A4Z2GZ59"/>
<accession>A0A4Z2GZ59</accession>
<protein>
    <submittedName>
        <fullName evidence="1">Uncharacterized protein</fullName>
    </submittedName>
</protein>
<sequence length="185" mass="19883">MPSAGRGAVVTPLIYIDTNTGQTRLLISSSSSNPSTPREAGFISCSGPSEVKSTMIRPRRRRVSSIMKSQAQAREALGLLLLRVLVLLLTRPVTVHVTRCRGKPSPPPVTVQLHVHRCVLLSCLPLHLTESEKRAGLTGSMRSDGGVPPPAASPTFLHLLLCPLSSLQGQTCGSFPLRQMCSPTW</sequence>
<reference evidence="1 2" key="1">
    <citation type="submission" date="2019-03" db="EMBL/GenBank/DDBJ databases">
        <title>First draft genome of Liparis tanakae, snailfish: a comprehensive survey of snailfish specific genes.</title>
        <authorList>
            <person name="Kim W."/>
            <person name="Song I."/>
            <person name="Jeong J.-H."/>
            <person name="Kim D."/>
            <person name="Kim S."/>
            <person name="Ryu S."/>
            <person name="Song J.Y."/>
            <person name="Lee S.K."/>
        </authorList>
    </citation>
    <scope>NUCLEOTIDE SEQUENCE [LARGE SCALE GENOMIC DNA]</scope>
    <source>
        <tissue evidence="1">Muscle</tissue>
    </source>
</reference>
<evidence type="ECO:0000313" key="2">
    <source>
        <dbReference type="Proteomes" id="UP000314294"/>
    </source>
</evidence>
<gene>
    <name evidence="1" type="ORF">EYF80_031858</name>
</gene>
<dbReference type="EMBL" id="SRLO01000393">
    <property type="protein sequence ID" value="TNN57942.1"/>
    <property type="molecule type" value="Genomic_DNA"/>
</dbReference>
<name>A0A4Z2GZ59_9TELE</name>
<keyword evidence="2" id="KW-1185">Reference proteome</keyword>
<proteinExistence type="predicted"/>